<feature type="compositionally biased region" description="Polar residues" evidence="1">
    <location>
        <begin position="166"/>
        <end position="178"/>
    </location>
</feature>
<feature type="compositionally biased region" description="Low complexity" evidence="1">
    <location>
        <begin position="432"/>
        <end position="441"/>
    </location>
</feature>
<feature type="compositionally biased region" description="Polar residues" evidence="1">
    <location>
        <begin position="273"/>
        <end position="292"/>
    </location>
</feature>
<evidence type="ECO:0000313" key="3">
    <source>
        <dbReference type="Proteomes" id="UP000012065"/>
    </source>
</evidence>
<name>M5BMC7_THACB</name>
<evidence type="ECO:0000313" key="2">
    <source>
        <dbReference type="EMBL" id="CCO28673.1"/>
    </source>
</evidence>
<feature type="region of interest" description="Disordered" evidence="1">
    <location>
        <begin position="1"/>
        <end position="38"/>
    </location>
</feature>
<feature type="compositionally biased region" description="Polar residues" evidence="1">
    <location>
        <begin position="550"/>
        <end position="560"/>
    </location>
</feature>
<feature type="region of interest" description="Disordered" evidence="1">
    <location>
        <begin position="156"/>
        <end position="599"/>
    </location>
</feature>
<evidence type="ECO:0000256" key="1">
    <source>
        <dbReference type="SAM" id="MobiDB-lite"/>
    </source>
</evidence>
<sequence>MPNRSAIPIIVARRRQEDGEFDDELDEDGEGPRSDLDHRSIYLSIQTTTQTPAPGPKISTGKTPTIPLESMTAFLEEMKTVKLKSRVGPTPKASVVKVEEEDDDDVGNNTFAFRRPRGPPISPRALRATNSLSSNGSSSGLGFAVKLRKTESGAALLGDKIKRPTAGTSANSNASFSLPATKRKRPEAEPQSVLQSAVRRRINGSGSGSVSLDATAEREVPTPSLCSDTTELEVDERALRTPPVESSKQAALSEHNPNRSVETKPDISADKPSASTSSKPDSQTEMGRSASSTKHKAASNKSEKPRSKSKASTSPVEETLPTSANKSLGSVGDKSIPVPEDTSISVGNKTTSVPGEKSIRAAASQRRRFVPVFAAPSAPPPTSATTPAPASTPAPGDAGASSAQATSSSSTKTREKLQLDTSAVASTPPRKSALSSITSSSPLPRPNFSAKKPRAPRLFTPQRREVIVVDDSDEEAPKNVSPRRGSSTRQRKDPNNSDSDDPLAFTSTPAPGSKNTRSSKPEWDLNPAIMEDLSFRSLFPNSDDEDLESNVYTGSGTRSKTAGFLKGGGAGGRAVWAGAGTVEGADEPDSSTSDSRRRR</sequence>
<dbReference type="HOGENOM" id="CLU_455741_0_0_1"/>
<dbReference type="AlphaFoldDB" id="M5BMC7"/>
<dbReference type="Proteomes" id="UP000012065">
    <property type="component" value="Unassembled WGS sequence"/>
</dbReference>
<feature type="region of interest" description="Disordered" evidence="1">
    <location>
        <begin position="46"/>
        <end position="65"/>
    </location>
</feature>
<accession>M5BMC7</accession>
<comment type="caution">
    <text evidence="2">The sequence shown here is derived from an EMBL/GenBank/DDBJ whole genome shotgun (WGS) entry which is preliminary data.</text>
</comment>
<gene>
    <name evidence="2" type="ORF">BN14_02671</name>
</gene>
<dbReference type="EMBL" id="CAOJ01003642">
    <property type="protein sequence ID" value="CCO28673.1"/>
    <property type="molecule type" value="Genomic_DNA"/>
</dbReference>
<feature type="compositionally biased region" description="Low complexity" evidence="1">
    <location>
        <begin position="383"/>
        <end position="411"/>
    </location>
</feature>
<feature type="compositionally biased region" description="Polar residues" evidence="1">
    <location>
        <begin position="342"/>
        <end position="353"/>
    </location>
</feature>
<feature type="compositionally biased region" description="Polar residues" evidence="1">
    <location>
        <begin position="310"/>
        <end position="328"/>
    </location>
</feature>
<feature type="compositionally biased region" description="Low complexity" evidence="1">
    <location>
        <begin position="130"/>
        <end position="141"/>
    </location>
</feature>
<organism evidence="2 3">
    <name type="scientific">Thanatephorus cucumeris (strain AG1-IB / isolate 7/3/14)</name>
    <name type="common">Lettuce bottom rot fungus</name>
    <name type="synonym">Rhizoctonia solani</name>
    <dbReference type="NCBI Taxonomy" id="1108050"/>
    <lineage>
        <taxon>Eukaryota</taxon>
        <taxon>Fungi</taxon>
        <taxon>Dikarya</taxon>
        <taxon>Basidiomycota</taxon>
        <taxon>Agaricomycotina</taxon>
        <taxon>Agaricomycetes</taxon>
        <taxon>Cantharellales</taxon>
        <taxon>Ceratobasidiaceae</taxon>
        <taxon>Rhizoctonia</taxon>
        <taxon>Rhizoctonia solani AG-1</taxon>
    </lineage>
</organism>
<feature type="compositionally biased region" description="Polar residues" evidence="1">
    <location>
        <begin position="505"/>
        <end position="518"/>
    </location>
</feature>
<feature type="region of interest" description="Disordered" evidence="1">
    <location>
        <begin position="86"/>
        <end position="141"/>
    </location>
</feature>
<feature type="compositionally biased region" description="Acidic residues" evidence="1">
    <location>
        <begin position="19"/>
        <end position="29"/>
    </location>
</feature>
<reference evidence="2 3" key="1">
    <citation type="journal article" date="2013" name="J. Biotechnol.">
        <title>Establishment and interpretation of the genome sequence of the phytopathogenic fungus Rhizoctonia solani AG1-IB isolate 7/3/14.</title>
        <authorList>
            <person name="Wibberg D.W."/>
            <person name="Jelonek L.J."/>
            <person name="Rupp O.R."/>
            <person name="Hennig M.H."/>
            <person name="Eikmeyer F.E."/>
            <person name="Goesmann A.G."/>
            <person name="Hartmann A.H."/>
            <person name="Borriss R.B."/>
            <person name="Grosch R.G."/>
            <person name="Puehler A.P."/>
            <person name="Schlueter A.S."/>
        </authorList>
    </citation>
    <scope>NUCLEOTIDE SEQUENCE [LARGE SCALE GENOMIC DNA]</scope>
    <source>
        <strain evidence="3">AG1-IB / isolate 7/3/14</strain>
    </source>
</reference>
<protein>
    <submittedName>
        <fullName evidence="2">Uncharacterized protein</fullName>
    </submittedName>
</protein>
<proteinExistence type="predicted"/>